<evidence type="ECO:0000313" key="3">
    <source>
        <dbReference type="EMBL" id="NJQ00006.1"/>
    </source>
</evidence>
<dbReference type="EMBL" id="JAATEN010000003">
    <property type="protein sequence ID" value="NJQ00006.1"/>
    <property type="molecule type" value="Genomic_DNA"/>
</dbReference>
<dbReference type="Proteomes" id="UP000695264">
    <property type="component" value="Unassembled WGS sequence"/>
</dbReference>
<protein>
    <submittedName>
        <fullName evidence="3">Protocatechuate dioxygenase</fullName>
    </submittedName>
</protein>
<proteinExistence type="predicted"/>
<reference evidence="3 4" key="1">
    <citation type="submission" date="2020-03" db="EMBL/GenBank/DDBJ databases">
        <title>WGS of actinomycetes isolated from Thailand.</title>
        <authorList>
            <person name="Thawai C."/>
        </authorList>
    </citation>
    <scope>NUCLEOTIDE SEQUENCE [LARGE SCALE GENOMIC DNA]</scope>
    <source>
        <strain evidence="3 4">PLAI 1-29</strain>
    </source>
</reference>
<dbReference type="InterPro" id="IPR006311">
    <property type="entry name" value="TAT_signal"/>
</dbReference>
<sequence length="270" mass="27979">MADNPQPPFPRRADAGRHRRSPSISRRRILLGGSAAAAAAGLGLAGLASARGTSSTGSGSATGEGLGVCALTKEFDPAPYALPGAPVRGRISEDRPGFPVHYLLTVVDQAVGCAPLTGAMVELWHADHLGEYSGFVGRNGHPGEDNGTFCRGAATTDENGQVELVSVWPGHHRSRAVHAGLRVHTDVRRTGGSYTGGRVAHAGQLFFDPDTNARVQAEAPYRENTTPETHLYDDRVYDGGGSTSGLLTLTSLGGSVTDGFAATLTLGVNG</sequence>
<feature type="compositionally biased region" description="Pro residues" evidence="1">
    <location>
        <begin position="1"/>
        <end position="10"/>
    </location>
</feature>
<dbReference type="Gene3D" id="2.60.130.10">
    <property type="entry name" value="Aromatic compound dioxygenase"/>
    <property type="match status" value="1"/>
</dbReference>
<gene>
    <name evidence="3" type="ORF">HCK00_05515</name>
</gene>
<keyword evidence="3" id="KW-0560">Oxidoreductase</keyword>
<dbReference type="RefSeq" id="WP_168100593.1">
    <property type="nucleotide sequence ID" value="NZ_JAATEN010000003.1"/>
</dbReference>
<dbReference type="PROSITE" id="PS51318">
    <property type="entry name" value="TAT"/>
    <property type="match status" value="1"/>
</dbReference>
<organism evidence="3 4">
    <name type="scientific">Streptomyces zingiberis</name>
    <dbReference type="NCBI Taxonomy" id="2053010"/>
    <lineage>
        <taxon>Bacteria</taxon>
        <taxon>Bacillati</taxon>
        <taxon>Actinomycetota</taxon>
        <taxon>Actinomycetes</taxon>
        <taxon>Kitasatosporales</taxon>
        <taxon>Streptomycetaceae</taxon>
        <taxon>Streptomyces</taxon>
    </lineage>
</organism>
<dbReference type="SUPFAM" id="SSF49482">
    <property type="entry name" value="Aromatic compound dioxygenase"/>
    <property type="match status" value="1"/>
</dbReference>
<evidence type="ECO:0000259" key="2">
    <source>
        <dbReference type="Pfam" id="PF00775"/>
    </source>
</evidence>
<dbReference type="InterPro" id="IPR000627">
    <property type="entry name" value="Intradiol_dOase_C"/>
</dbReference>
<comment type="caution">
    <text evidence="3">The sequence shown here is derived from an EMBL/GenBank/DDBJ whole genome shotgun (WGS) entry which is preliminary data.</text>
</comment>
<dbReference type="InterPro" id="IPR015889">
    <property type="entry name" value="Intradiol_dOase_core"/>
</dbReference>
<evidence type="ECO:0000256" key="1">
    <source>
        <dbReference type="SAM" id="MobiDB-lite"/>
    </source>
</evidence>
<keyword evidence="4" id="KW-1185">Reference proteome</keyword>
<accession>A0ABX1BQK9</accession>
<dbReference type="GO" id="GO:0051213">
    <property type="term" value="F:dioxygenase activity"/>
    <property type="evidence" value="ECO:0007669"/>
    <property type="project" value="UniProtKB-KW"/>
</dbReference>
<evidence type="ECO:0000313" key="4">
    <source>
        <dbReference type="Proteomes" id="UP000695264"/>
    </source>
</evidence>
<dbReference type="PANTHER" id="PTHR34315">
    <property type="match status" value="1"/>
</dbReference>
<feature type="region of interest" description="Disordered" evidence="1">
    <location>
        <begin position="1"/>
        <end position="24"/>
    </location>
</feature>
<dbReference type="PANTHER" id="PTHR34315:SF1">
    <property type="entry name" value="INTRADIOL RING-CLEAVAGE DIOXYGENASES DOMAIN-CONTAINING PROTEIN-RELATED"/>
    <property type="match status" value="1"/>
</dbReference>
<keyword evidence="3" id="KW-0223">Dioxygenase</keyword>
<name>A0ABX1BQK9_9ACTN</name>
<feature type="domain" description="Intradiol ring-cleavage dioxygenases" evidence="2">
    <location>
        <begin position="94"/>
        <end position="176"/>
    </location>
</feature>
<dbReference type="Pfam" id="PF00775">
    <property type="entry name" value="Dioxygenase_C"/>
    <property type="match status" value="1"/>
</dbReference>